<keyword evidence="3" id="KW-1185">Reference proteome</keyword>
<dbReference type="EMBL" id="LSBJ02000001">
    <property type="protein sequence ID" value="OAQ74174.1"/>
    <property type="molecule type" value="Genomic_DNA"/>
</dbReference>
<proteinExistence type="predicted"/>
<dbReference type="OrthoDB" id="4158087at2759"/>
<comment type="caution">
    <text evidence="2">The sequence shown here is derived from an EMBL/GenBank/DDBJ whole genome shotgun (WGS) entry which is preliminary data.</text>
</comment>
<sequence>MATFSTPISPATNTTPSPQHLLEQGTSFDFITQNSAQKLSKDQKALIKSHASRGKRKQKRHPQKSWILQREIDEQYTSIPTRVGSDLSFITFPVELEPYMRDDIARAIGPLRSALYPPDICVQVDPALSSWTTNLLADVLYLHSTLFSVEAFLDSSMGRGSSSLTQFHLSKTLRLLQERLNAPGDPRSIADATIMVVSVLALTAELHGDVDAAGAHMQGLQRMILLRGGLDKLRFENSRLPAKVCRVDLSVAIRFGRQPLFFNHAMSWDPFIHIKEVRDSKTEDESEASKYIRAADEKLCNVWKDLREFCRLCNLASQTSHKLLPNTFSEIMASVLYRLINLSFEAMPALEAIRLGMTVFASQVFLQWRGMRQRQTQLDHDFTEALLRLENAKHDAPLAILFWTLIVWQTCSSSHTTNSRLTAWLRQATEQLGLSTCQDAKRVLKSALWIDNIYYGALEKLFEGS</sequence>
<name>A0A179G8N7_METCM</name>
<dbReference type="Proteomes" id="UP000078397">
    <property type="component" value="Unassembled WGS sequence"/>
</dbReference>
<feature type="region of interest" description="Disordered" evidence="1">
    <location>
        <begin position="1"/>
        <end position="22"/>
    </location>
</feature>
<reference evidence="2 3" key="1">
    <citation type="journal article" date="2016" name="PLoS Pathog.">
        <title>Biosynthesis of antibiotic leucinostatins in bio-control fungus Purpureocillium lilacinum and their inhibition on phytophthora revealed by genome mining.</title>
        <authorList>
            <person name="Wang G."/>
            <person name="Liu Z."/>
            <person name="Lin R."/>
            <person name="Li E."/>
            <person name="Mao Z."/>
            <person name="Ling J."/>
            <person name="Yang Y."/>
            <person name="Yin W.B."/>
            <person name="Xie B."/>
        </authorList>
    </citation>
    <scope>NUCLEOTIDE SEQUENCE [LARGE SCALE GENOMIC DNA]</scope>
    <source>
        <strain evidence="2">170</strain>
    </source>
</reference>
<dbReference type="PANTHER" id="PTHR37540:SF5">
    <property type="entry name" value="TRANSCRIPTION FACTOR DOMAIN-CONTAINING PROTEIN"/>
    <property type="match status" value="1"/>
</dbReference>
<evidence type="ECO:0000256" key="1">
    <source>
        <dbReference type="SAM" id="MobiDB-lite"/>
    </source>
</evidence>
<dbReference type="STRING" id="1380566.A0A179G8N7"/>
<dbReference type="RefSeq" id="XP_018150257.1">
    <property type="nucleotide sequence ID" value="XM_018293175.1"/>
</dbReference>
<organism evidence="2 3">
    <name type="scientific">Pochonia chlamydosporia 170</name>
    <dbReference type="NCBI Taxonomy" id="1380566"/>
    <lineage>
        <taxon>Eukaryota</taxon>
        <taxon>Fungi</taxon>
        <taxon>Dikarya</taxon>
        <taxon>Ascomycota</taxon>
        <taxon>Pezizomycotina</taxon>
        <taxon>Sordariomycetes</taxon>
        <taxon>Hypocreomycetidae</taxon>
        <taxon>Hypocreales</taxon>
        <taxon>Clavicipitaceae</taxon>
        <taxon>Pochonia</taxon>
    </lineage>
</organism>
<dbReference type="KEGG" id="pchm:VFPPC_15422"/>
<accession>A0A179G8N7</accession>
<dbReference type="GeneID" id="28857169"/>
<dbReference type="PANTHER" id="PTHR37540">
    <property type="entry name" value="TRANSCRIPTION FACTOR (ACR-2), PUTATIVE-RELATED-RELATED"/>
    <property type="match status" value="1"/>
</dbReference>
<feature type="compositionally biased region" description="Basic residues" evidence="1">
    <location>
        <begin position="50"/>
        <end position="63"/>
    </location>
</feature>
<feature type="region of interest" description="Disordered" evidence="1">
    <location>
        <begin position="41"/>
        <end position="64"/>
    </location>
</feature>
<evidence type="ECO:0000313" key="3">
    <source>
        <dbReference type="Proteomes" id="UP000078397"/>
    </source>
</evidence>
<dbReference type="AlphaFoldDB" id="A0A179G8N7"/>
<evidence type="ECO:0000313" key="2">
    <source>
        <dbReference type="EMBL" id="OAQ74174.1"/>
    </source>
</evidence>
<protein>
    <submittedName>
        <fullName evidence="2">Fungal specific transcription factor domain-containing protein</fullName>
    </submittedName>
</protein>
<gene>
    <name evidence="2" type="ORF">VFPPC_15422</name>
</gene>